<reference evidence="2 3" key="1">
    <citation type="submission" date="2017-06" db="EMBL/GenBank/DDBJ databases">
        <title>Ant-infecting Ophiocordyceps genomes reveal a high diversity of potential behavioral manipulation genes and a possible major role for enterotoxins.</title>
        <authorList>
            <person name="De Bekker C."/>
            <person name="Evans H.C."/>
            <person name="Brachmann A."/>
            <person name="Hughes D.P."/>
        </authorList>
    </citation>
    <scope>NUCLEOTIDE SEQUENCE [LARGE SCALE GENOMIC DNA]</scope>
    <source>
        <strain evidence="2 3">Map64</strain>
    </source>
</reference>
<accession>A0A2C5YGJ1</accession>
<evidence type="ECO:0000313" key="3">
    <source>
        <dbReference type="Proteomes" id="UP000226192"/>
    </source>
</evidence>
<evidence type="ECO:0000256" key="1">
    <source>
        <dbReference type="SAM" id="MobiDB-lite"/>
    </source>
</evidence>
<protein>
    <submittedName>
        <fullName evidence="2">Uncharacterized protein</fullName>
    </submittedName>
</protein>
<keyword evidence="3" id="KW-1185">Reference proteome</keyword>
<dbReference type="AlphaFoldDB" id="A0A2C5YGJ1"/>
<gene>
    <name evidence="2" type="ORF">CDD81_536</name>
</gene>
<organism evidence="2 3">
    <name type="scientific">Ophiocordyceps australis</name>
    <dbReference type="NCBI Taxonomy" id="1399860"/>
    <lineage>
        <taxon>Eukaryota</taxon>
        <taxon>Fungi</taxon>
        <taxon>Dikarya</taxon>
        <taxon>Ascomycota</taxon>
        <taxon>Pezizomycotina</taxon>
        <taxon>Sordariomycetes</taxon>
        <taxon>Hypocreomycetidae</taxon>
        <taxon>Hypocreales</taxon>
        <taxon>Ophiocordycipitaceae</taxon>
        <taxon>Ophiocordyceps</taxon>
    </lineage>
</organism>
<sequence length="236" mass="25595">MPVDLIHLYPPVAPRFLDPLWAPGSWLPNQSNMSAALRLSRRAMGAWSLRSPAWPTACATSTYSLVRFESSSSNARSNLAAIIRNARVSPSASRPSSAANGAGTFDSLYNNATAQGAASKADHDVPRQSLTSDVVPPPPPASRDTLSTQSSYKNDIPRSYSYDANSSASSLERLHSFVQPLLTRRKEKALRESMDEARITTRPATGFTIFIKQKSGPNTSQPKVSRAAGFEKEEIT</sequence>
<dbReference type="Proteomes" id="UP000226192">
    <property type="component" value="Unassembled WGS sequence"/>
</dbReference>
<comment type="caution">
    <text evidence="2">The sequence shown here is derived from an EMBL/GenBank/DDBJ whole genome shotgun (WGS) entry which is preliminary data.</text>
</comment>
<feature type="compositionally biased region" description="Polar residues" evidence="1">
    <location>
        <begin position="144"/>
        <end position="153"/>
    </location>
</feature>
<dbReference type="EMBL" id="NJET01000011">
    <property type="protein sequence ID" value="PHH66011.1"/>
    <property type="molecule type" value="Genomic_DNA"/>
</dbReference>
<evidence type="ECO:0000313" key="2">
    <source>
        <dbReference type="EMBL" id="PHH66011.1"/>
    </source>
</evidence>
<proteinExistence type="predicted"/>
<feature type="region of interest" description="Disordered" evidence="1">
    <location>
        <begin position="115"/>
        <end position="165"/>
    </location>
</feature>
<feature type="region of interest" description="Disordered" evidence="1">
    <location>
        <begin position="211"/>
        <end position="236"/>
    </location>
</feature>
<name>A0A2C5YGJ1_9HYPO</name>